<dbReference type="AlphaFoldDB" id="A0A382F7F9"/>
<evidence type="ECO:0000313" key="1">
    <source>
        <dbReference type="EMBL" id="SVB58133.1"/>
    </source>
</evidence>
<dbReference type="SUPFAM" id="SSF53756">
    <property type="entry name" value="UDP-Glycosyltransferase/glycogen phosphorylase"/>
    <property type="match status" value="1"/>
</dbReference>
<organism evidence="1">
    <name type="scientific">marine metagenome</name>
    <dbReference type="NCBI Taxonomy" id="408172"/>
    <lineage>
        <taxon>unclassified sequences</taxon>
        <taxon>metagenomes</taxon>
        <taxon>ecological metagenomes</taxon>
    </lineage>
</organism>
<protein>
    <recommendedName>
        <fullName evidence="2">Glycosyl transferase family 1 domain-containing protein</fullName>
    </recommendedName>
</protein>
<name>A0A382F7F9_9ZZZZ</name>
<evidence type="ECO:0008006" key="2">
    <source>
        <dbReference type="Google" id="ProtNLM"/>
    </source>
</evidence>
<accession>A0A382F7F9</accession>
<feature type="non-terminal residue" evidence="1">
    <location>
        <position position="368"/>
    </location>
</feature>
<sequence length="368" mass="40320">MFELAVGLRENPDNEVRLFLDEATIPRSLFSEPVLADADFVEIGDWLSRSSIFHPASSAVAKRLSDFDVALVTELGPIFAAPSGVPFVFIPTGWDLTCGPFPIRSRTSRNRGVGDISATAVALRMRSGIRKAIGIWGAPFAPFRAAAERLGCDLTNLPQPIDTGLFTPEGPVAEGPTMEGGISIFHPTRMLMTDDRFLVETGQWKRNDLLFRGAALAVESGVDVRIRLLRRASSPDQDRAGRLIELLGLSDRVEWLDAGTPDGFTWAELAALYRSADLVVDEFGGWFGLVALEGAACGRPVLNQVDPVVMGDMYPEGHPFIQASYVEQVAAVLADLVDPDRLRKIGESSRDWVLRHHDRSVVARHCER</sequence>
<proteinExistence type="predicted"/>
<dbReference type="EMBL" id="UINC01048063">
    <property type="protein sequence ID" value="SVB58133.1"/>
    <property type="molecule type" value="Genomic_DNA"/>
</dbReference>
<dbReference type="Gene3D" id="3.40.50.2000">
    <property type="entry name" value="Glycogen Phosphorylase B"/>
    <property type="match status" value="1"/>
</dbReference>
<reference evidence="1" key="1">
    <citation type="submission" date="2018-05" db="EMBL/GenBank/DDBJ databases">
        <authorList>
            <person name="Lanie J.A."/>
            <person name="Ng W.-L."/>
            <person name="Kazmierczak K.M."/>
            <person name="Andrzejewski T.M."/>
            <person name="Davidsen T.M."/>
            <person name="Wayne K.J."/>
            <person name="Tettelin H."/>
            <person name="Glass J.I."/>
            <person name="Rusch D."/>
            <person name="Podicherti R."/>
            <person name="Tsui H.-C.T."/>
            <person name="Winkler M.E."/>
        </authorList>
    </citation>
    <scope>NUCLEOTIDE SEQUENCE</scope>
</reference>
<gene>
    <name evidence="1" type="ORF">METZ01_LOCUS210987</name>
</gene>